<keyword evidence="1" id="KW-0472">Membrane</keyword>
<keyword evidence="1" id="KW-0812">Transmembrane</keyword>
<dbReference type="OrthoDB" id="75720at2759"/>
<dbReference type="EMBL" id="BDGX01000038">
    <property type="protein sequence ID" value="GAV54443.1"/>
    <property type="molecule type" value="Genomic_DNA"/>
</dbReference>
<dbReference type="AlphaFoldDB" id="A0A1Q3AG38"/>
<comment type="caution">
    <text evidence="2">The sequence shown here is derived from an EMBL/GenBank/DDBJ whole genome shotgun (WGS) entry which is preliminary data.</text>
</comment>
<dbReference type="Proteomes" id="UP000187013">
    <property type="component" value="Unassembled WGS sequence"/>
</dbReference>
<organism evidence="2 3">
    <name type="scientific">Zygosaccharomyces rouxii</name>
    <dbReference type="NCBI Taxonomy" id="4956"/>
    <lineage>
        <taxon>Eukaryota</taxon>
        <taxon>Fungi</taxon>
        <taxon>Dikarya</taxon>
        <taxon>Ascomycota</taxon>
        <taxon>Saccharomycotina</taxon>
        <taxon>Saccharomycetes</taxon>
        <taxon>Saccharomycetales</taxon>
        <taxon>Saccharomycetaceae</taxon>
        <taxon>Zygosaccharomyces</taxon>
    </lineage>
</organism>
<keyword evidence="1" id="KW-1133">Transmembrane helix</keyword>
<evidence type="ECO:0000256" key="1">
    <source>
        <dbReference type="SAM" id="Phobius"/>
    </source>
</evidence>
<accession>A0A1Q3AG38</accession>
<feature type="transmembrane region" description="Helical" evidence="1">
    <location>
        <begin position="31"/>
        <end position="52"/>
    </location>
</feature>
<feature type="transmembrane region" description="Helical" evidence="1">
    <location>
        <begin position="191"/>
        <end position="209"/>
    </location>
</feature>
<feature type="transmembrane region" description="Helical" evidence="1">
    <location>
        <begin position="150"/>
        <end position="171"/>
    </location>
</feature>
<feature type="transmembrane region" description="Helical" evidence="1">
    <location>
        <begin position="116"/>
        <end position="138"/>
    </location>
</feature>
<evidence type="ECO:0000313" key="2">
    <source>
        <dbReference type="EMBL" id="GAV54443.1"/>
    </source>
</evidence>
<sequence>MIFLQCVAGISSSIAILYQKRYNRLHHSVYGLSYDLYLLEIVGQLLILYCTINYKWSSLVRLQLSKRFPLFYPLDGSSIPISKLLLVKDAVLTVCSLLVLRQLVLYQSTKHMYQGFSTTCLSILGIFAFFSMFTYFCACHNLPQRDSGKFGIFYVEHINYLWVIGNAIRAFKFLPQLTINWMGFCTRGISSKYIIVNSLACLLLLFESLALSHNKDFHQNVFNSCPWIVTFVQFLSLCAILYQAQCLYVKNKPYLPRSG</sequence>
<proteinExistence type="predicted"/>
<evidence type="ECO:0000313" key="3">
    <source>
        <dbReference type="Proteomes" id="UP000187013"/>
    </source>
</evidence>
<gene>
    <name evidence="2" type="ORF">ZYGR_0AL01750</name>
</gene>
<feature type="transmembrane region" description="Helical" evidence="1">
    <location>
        <begin position="85"/>
        <end position="104"/>
    </location>
</feature>
<reference evidence="2 3" key="1">
    <citation type="submission" date="2016-08" db="EMBL/GenBank/DDBJ databases">
        <title>Draft genome sequence of allopolyploid Zygosaccharomyces rouxii.</title>
        <authorList>
            <person name="Watanabe J."/>
            <person name="Uehara K."/>
            <person name="Mogi Y."/>
            <person name="Tsukioka Y."/>
        </authorList>
    </citation>
    <scope>NUCLEOTIDE SEQUENCE [LARGE SCALE GENOMIC DNA]</scope>
    <source>
        <strain evidence="2 3">NBRC 110957</strain>
    </source>
</reference>
<protein>
    <submittedName>
        <fullName evidence="2">Uncharacterized protein</fullName>
    </submittedName>
</protein>
<feature type="transmembrane region" description="Helical" evidence="1">
    <location>
        <begin position="221"/>
        <end position="242"/>
    </location>
</feature>
<name>A0A1Q3AG38_ZYGRO</name>